<dbReference type="InterPro" id="IPR001806">
    <property type="entry name" value="Small_GTPase"/>
</dbReference>
<proteinExistence type="predicted"/>
<evidence type="ECO:0000313" key="2">
    <source>
        <dbReference type="Proteomes" id="UP000549394"/>
    </source>
</evidence>
<name>A0A7I8W9U6_9ANNE</name>
<dbReference type="CDD" id="cd00882">
    <property type="entry name" value="Ras_like_GTPase"/>
    <property type="match status" value="1"/>
</dbReference>
<dbReference type="Pfam" id="PF00071">
    <property type="entry name" value="Ras"/>
    <property type="match status" value="1"/>
</dbReference>
<organism evidence="1 2">
    <name type="scientific">Dimorphilus gyrociliatus</name>
    <dbReference type="NCBI Taxonomy" id="2664684"/>
    <lineage>
        <taxon>Eukaryota</taxon>
        <taxon>Metazoa</taxon>
        <taxon>Spiralia</taxon>
        <taxon>Lophotrochozoa</taxon>
        <taxon>Annelida</taxon>
        <taxon>Polychaeta</taxon>
        <taxon>Polychaeta incertae sedis</taxon>
        <taxon>Dinophilidae</taxon>
        <taxon>Dimorphilus</taxon>
    </lineage>
</organism>
<gene>
    <name evidence="1" type="ORF">DGYR_LOCUS12385</name>
</gene>
<dbReference type="AlphaFoldDB" id="A0A7I8W9U6"/>
<comment type="caution">
    <text evidence="1">The sequence shown here is derived from an EMBL/GenBank/DDBJ whole genome shotgun (WGS) entry which is preliminary data.</text>
</comment>
<sequence length="210" mass="24252">MIGFQENSFSKSFQDDFYRRASTGTLSKSGKAKNFPKKDICLLGDVTVGKSFIFEKFTGKKGDSDINAAETQMTLTYSEHGNIHWKYLAAKFWDIKPYPYEAILKDKISNCHLIIIVYSSQNRESLESIENYWIPAYLSEKIPKIFIRNTRNRLKPHVSEQQGKSLAKKYNALHLEFFNDEETIQNCLREIGIFALCSKKREKSSSCCLM</sequence>
<dbReference type="EMBL" id="CAJFCJ010000024">
    <property type="protein sequence ID" value="CAD5124912.1"/>
    <property type="molecule type" value="Genomic_DNA"/>
</dbReference>
<dbReference type="SMART" id="SM00175">
    <property type="entry name" value="RAB"/>
    <property type="match status" value="1"/>
</dbReference>
<accession>A0A7I8W9U6</accession>
<dbReference type="Gene3D" id="3.40.50.300">
    <property type="entry name" value="P-loop containing nucleotide triphosphate hydrolases"/>
    <property type="match status" value="1"/>
</dbReference>
<evidence type="ECO:0000313" key="1">
    <source>
        <dbReference type="EMBL" id="CAD5124912.1"/>
    </source>
</evidence>
<dbReference type="SUPFAM" id="SSF52540">
    <property type="entry name" value="P-loop containing nucleoside triphosphate hydrolases"/>
    <property type="match status" value="1"/>
</dbReference>
<reference evidence="1 2" key="1">
    <citation type="submission" date="2020-08" db="EMBL/GenBank/DDBJ databases">
        <authorList>
            <person name="Hejnol A."/>
        </authorList>
    </citation>
    <scope>NUCLEOTIDE SEQUENCE [LARGE SCALE GENOMIC DNA]</scope>
</reference>
<dbReference type="GO" id="GO:0003924">
    <property type="term" value="F:GTPase activity"/>
    <property type="evidence" value="ECO:0007669"/>
    <property type="project" value="InterPro"/>
</dbReference>
<keyword evidence="2" id="KW-1185">Reference proteome</keyword>
<dbReference type="GO" id="GO:0005525">
    <property type="term" value="F:GTP binding"/>
    <property type="evidence" value="ECO:0007669"/>
    <property type="project" value="InterPro"/>
</dbReference>
<dbReference type="InterPro" id="IPR027417">
    <property type="entry name" value="P-loop_NTPase"/>
</dbReference>
<dbReference type="Proteomes" id="UP000549394">
    <property type="component" value="Unassembled WGS sequence"/>
</dbReference>
<protein>
    <submittedName>
        <fullName evidence="1">DgyrCDS13159</fullName>
    </submittedName>
</protein>